<dbReference type="SMART" id="SM00320">
    <property type="entry name" value="WD40"/>
    <property type="match status" value="4"/>
</dbReference>
<keyword evidence="5" id="KW-1185">Reference proteome</keyword>
<feature type="repeat" description="WD" evidence="3">
    <location>
        <begin position="106"/>
        <end position="138"/>
    </location>
</feature>
<dbReference type="InterPro" id="IPR001680">
    <property type="entry name" value="WD40_rpt"/>
</dbReference>
<dbReference type="AlphaFoldDB" id="A0AAF0F439"/>
<dbReference type="RefSeq" id="XP_060123076.1">
    <property type="nucleotide sequence ID" value="XM_060267093.1"/>
</dbReference>
<dbReference type="Gene3D" id="2.130.10.10">
    <property type="entry name" value="YVTN repeat-like/Quinoprotein amine dehydrogenase"/>
    <property type="match status" value="1"/>
</dbReference>
<proteinExistence type="predicted"/>
<protein>
    <submittedName>
        <fullName evidence="4">Mitotic spindle checkpoint protein Bub3</fullName>
    </submittedName>
</protein>
<evidence type="ECO:0000256" key="1">
    <source>
        <dbReference type="ARBA" id="ARBA00022574"/>
    </source>
</evidence>
<dbReference type="InterPro" id="IPR015943">
    <property type="entry name" value="WD40/YVTN_repeat-like_dom_sf"/>
</dbReference>
<dbReference type="PROSITE" id="PS50082">
    <property type="entry name" value="WD_REPEATS_2"/>
    <property type="match status" value="1"/>
</dbReference>
<evidence type="ECO:0000256" key="2">
    <source>
        <dbReference type="ARBA" id="ARBA00022737"/>
    </source>
</evidence>
<dbReference type="PROSITE" id="PS50294">
    <property type="entry name" value="WD_REPEATS_REGION"/>
    <property type="match status" value="1"/>
</dbReference>
<dbReference type="PANTHER" id="PTHR10971">
    <property type="entry name" value="MRNA EXPORT FACTOR AND BUB3"/>
    <property type="match status" value="1"/>
</dbReference>
<reference evidence="4" key="1">
    <citation type="submission" date="2023-03" db="EMBL/GenBank/DDBJ databases">
        <title>Mating type loci evolution in Malassezia.</title>
        <authorList>
            <person name="Coelho M.A."/>
        </authorList>
    </citation>
    <scope>NUCLEOTIDE SEQUENCE</scope>
    <source>
        <strain evidence="4">CBS 9431</strain>
    </source>
</reference>
<evidence type="ECO:0000313" key="4">
    <source>
        <dbReference type="EMBL" id="WFD40179.1"/>
    </source>
</evidence>
<dbReference type="Proteomes" id="UP001217754">
    <property type="component" value="Chromosome 6"/>
</dbReference>
<dbReference type="Pfam" id="PF00400">
    <property type="entry name" value="WD40"/>
    <property type="match status" value="2"/>
</dbReference>
<dbReference type="InterPro" id="IPR036322">
    <property type="entry name" value="WD40_repeat_dom_sf"/>
</dbReference>
<organism evidence="4 5">
    <name type="scientific">Malassezia japonica</name>
    <dbReference type="NCBI Taxonomy" id="223818"/>
    <lineage>
        <taxon>Eukaryota</taxon>
        <taxon>Fungi</taxon>
        <taxon>Dikarya</taxon>
        <taxon>Basidiomycota</taxon>
        <taxon>Ustilaginomycotina</taxon>
        <taxon>Malasseziomycetes</taxon>
        <taxon>Malasseziales</taxon>
        <taxon>Malasseziaceae</taxon>
        <taxon>Malassezia</taxon>
    </lineage>
</organism>
<sequence length="365" mass="39240">MPTPSAFGELTVPKPPSEPVSALAFYRDASSERAAQMLVASWDKTVQLHDLSRCGEGPSGVAVLQTFEHPAAVLDVCWINESLAASACLDRRVRLLNLANGQAVILGKHDNGVCRIQYDAHTELLFSGSWDKTIKVWDPAAAPDAALQHTLALPDKVFAMDCVPLYRGAPTVSVKDATPRLVVAMAGRAVHVYNLEQLRDAIHAKATDAIAPENSRESSLKYMLRDVRCMPDGLGYATSSVEGRIAVEFFDPSPESQAQKYAFKCHRKEVDGEDVVFPIHAIAFSPAYGTFATGGGDSHCALWDPVAKKRIRQYVLPSPVSALAFSADGHLLAIASGAENLEEGAAPAPVQILIKPAVDDAKVRC</sequence>
<dbReference type="SUPFAM" id="SSF50978">
    <property type="entry name" value="WD40 repeat-like"/>
    <property type="match status" value="1"/>
</dbReference>
<name>A0AAF0F439_9BASI</name>
<evidence type="ECO:0000313" key="5">
    <source>
        <dbReference type="Proteomes" id="UP001217754"/>
    </source>
</evidence>
<evidence type="ECO:0000256" key="3">
    <source>
        <dbReference type="PROSITE-ProRule" id="PRU00221"/>
    </source>
</evidence>
<gene>
    <name evidence="4" type="primary">BUB3</name>
    <name evidence="4" type="ORF">MJAP1_003165</name>
</gene>
<keyword evidence="1 3" id="KW-0853">WD repeat</keyword>
<dbReference type="GeneID" id="85226816"/>
<dbReference type="EMBL" id="CP119963">
    <property type="protein sequence ID" value="WFD40179.1"/>
    <property type="molecule type" value="Genomic_DNA"/>
</dbReference>
<accession>A0AAF0F439</accession>
<keyword evidence="2" id="KW-0677">Repeat</keyword>